<feature type="domain" description="PUA" evidence="8">
    <location>
        <begin position="281"/>
        <end position="382"/>
    </location>
</feature>
<dbReference type="InterPro" id="IPR019797">
    <property type="entry name" value="Glutamate_5-kinase_CS"/>
</dbReference>
<evidence type="ECO:0000256" key="2">
    <source>
        <dbReference type="ARBA" id="ARBA00022605"/>
    </source>
</evidence>
<evidence type="ECO:0000256" key="3">
    <source>
        <dbReference type="ARBA" id="ARBA00022650"/>
    </source>
</evidence>
<dbReference type="SUPFAM" id="SSF88697">
    <property type="entry name" value="PUA domain-like"/>
    <property type="match status" value="1"/>
</dbReference>
<dbReference type="PANTHER" id="PTHR43654:SF3">
    <property type="entry name" value="GLUTAMATE 5-KINASE"/>
    <property type="match status" value="1"/>
</dbReference>
<reference evidence="9 10" key="1">
    <citation type="journal article" date="2024" name="Nat. Commun.">
        <title>Phylogenomics reveals the evolutionary origins of lichenization in chlorophyte algae.</title>
        <authorList>
            <person name="Puginier C."/>
            <person name="Libourel C."/>
            <person name="Otte J."/>
            <person name="Skaloud P."/>
            <person name="Haon M."/>
            <person name="Grisel S."/>
            <person name="Petersen M."/>
            <person name="Berrin J.G."/>
            <person name="Delaux P.M."/>
            <person name="Dal Grande F."/>
            <person name="Keller J."/>
        </authorList>
    </citation>
    <scope>NUCLEOTIDE SEQUENCE [LARGE SCALE GENOMIC DNA]</scope>
    <source>
        <strain evidence="9 10">SAG 2036</strain>
    </source>
</reference>
<evidence type="ECO:0000256" key="7">
    <source>
        <dbReference type="ARBA" id="ARBA00022840"/>
    </source>
</evidence>
<keyword evidence="7" id="KW-0067">ATP-binding</keyword>
<keyword evidence="4" id="KW-0808">Transferase</keyword>
<dbReference type="InterPro" id="IPR036974">
    <property type="entry name" value="PUA_sf"/>
</dbReference>
<dbReference type="InterPro" id="IPR005715">
    <property type="entry name" value="Glu_5kinase/COase_Synthase"/>
</dbReference>
<keyword evidence="2" id="KW-0028">Amino-acid biosynthesis</keyword>
<dbReference type="PRINTS" id="PR00474">
    <property type="entry name" value="GLU5KINASE"/>
</dbReference>
<dbReference type="InterPro" id="IPR001057">
    <property type="entry name" value="Glu/AcGlu_kinase"/>
</dbReference>
<dbReference type="AlphaFoldDB" id="A0AAW1NM40"/>
<dbReference type="CDD" id="cd04242">
    <property type="entry name" value="AAK_G5K_ProB"/>
    <property type="match status" value="1"/>
</dbReference>
<evidence type="ECO:0000256" key="1">
    <source>
        <dbReference type="ARBA" id="ARBA00022490"/>
    </source>
</evidence>
<evidence type="ECO:0000313" key="10">
    <source>
        <dbReference type="Proteomes" id="UP001465755"/>
    </source>
</evidence>
<dbReference type="Pfam" id="PF00696">
    <property type="entry name" value="AA_kinase"/>
    <property type="match status" value="1"/>
</dbReference>
<dbReference type="InterPro" id="IPR041739">
    <property type="entry name" value="G5K_ProB"/>
</dbReference>
<dbReference type="InterPro" id="IPR015947">
    <property type="entry name" value="PUA-like_sf"/>
</dbReference>
<dbReference type="SUPFAM" id="SSF53633">
    <property type="entry name" value="Carbamate kinase-like"/>
    <property type="match status" value="1"/>
</dbReference>
<accession>A0AAW1NM40</accession>
<keyword evidence="5" id="KW-0547">Nucleotide-binding</keyword>
<protein>
    <recommendedName>
        <fullName evidence="8">PUA domain-containing protein</fullName>
    </recommendedName>
</protein>
<dbReference type="NCBIfam" id="TIGR01027">
    <property type="entry name" value="proB"/>
    <property type="match status" value="1"/>
</dbReference>
<dbReference type="HAMAP" id="MF_00456">
    <property type="entry name" value="ProB"/>
    <property type="match status" value="1"/>
</dbReference>
<dbReference type="CDD" id="cd21157">
    <property type="entry name" value="PUA_G5K"/>
    <property type="match status" value="1"/>
</dbReference>
<dbReference type="EMBL" id="JALJOQ010000275">
    <property type="protein sequence ID" value="KAK9786300.1"/>
    <property type="molecule type" value="Genomic_DNA"/>
</dbReference>
<dbReference type="GO" id="GO:0005829">
    <property type="term" value="C:cytosol"/>
    <property type="evidence" value="ECO:0007669"/>
    <property type="project" value="TreeGrafter"/>
</dbReference>
<dbReference type="InterPro" id="IPR036393">
    <property type="entry name" value="AceGlu_kinase-like_sf"/>
</dbReference>
<keyword evidence="1" id="KW-0963">Cytoplasm</keyword>
<keyword evidence="3" id="KW-0641">Proline biosynthesis</keyword>
<dbReference type="GO" id="GO:0004349">
    <property type="term" value="F:glutamate 5-kinase activity"/>
    <property type="evidence" value="ECO:0007669"/>
    <property type="project" value="InterPro"/>
</dbReference>
<evidence type="ECO:0000313" key="9">
    <source>
        <dbReference type="EMBL" id="KAK9786300.1"/>
    </source>
</evidence>
<sequence>MEGLSSNTVVIKIGTSSLVRADSNTLSLSNLAGICEMVHALRSDGYKVVLVSSGAIGVGCQRLKLLERPKALAQKQALAAIGQVYLMRYYEDFFDALGLPCAQVLLTLDNLANRNQYLNARNTFDELFSYGAVPVVNENDTVAVEELLARFGDNDTLSAQVATLVGASWLFLLTDVPALYSANPQRDPAAVPIREVHDIMQLQADVTSKGTQWGTGGMATKLAAARIATAAGCHTVICQASDPAAVQQIIRGARDIGTIFYSHPRLNRGRKRWIPAVPIKGELWLDHGAHRAVLDRSQSLFSAGIRRVVGTFSSHDAVSLCTADGTEFARGLCNYAHDEVERIKGKNSKDFLEELGYLGPPEIIHRDNISSLALGERSRAILARTLVAQQPAASASHPYDALSSSQTDDESEAVIQSQVDRLQDMMGLLQASAAAASEPDSVLHRLAEIRQRDEDLSIARNA</sequence>
<comment type="caution">
    <text evidence="9">The sequence shown here is derived from an EMBL/GenBank/DDBJ whole genome shotgun (WGS) entry which is preliminary data.</text>
</comment>
<keyword evidence="6" id="KW-0418">Kinase</keyword>
<organism evidence="9 10">
    <name type="scientific">Symbiochloris irregularis</name>
    <dbReference type="NCBI Taxonomy" id="706552"/>
    <lineage>
        <taxon>Eukaryota</taxon>
        <taxon>Viridiplantae</taxon>
        <taxon>Chlorophyta</taxon>
        <taxon>core chlorophytes</taxon>
        <taxon>Trebouxiophyceae</taxon>
        <taxon>Trebouxiales</taxon>
        <taxon>Trebouxiaceae</taxon>
        <taxon>Symbiochloris</taxon>
    </lineage>
</organism>
<dbReference type="GO" id="GO:0009084">
    <property type="term" value="P:glutamine family amino acid biosynthetic process"/>
    <property type="evidence" value="ECO:0007669"/>
    <property type="project" value="UniProtKB-ARBA"/>
</dbReference>
<evidence type="ECO:0000259" key="8">
    <source>
        <dbReference type="SMART" id="SM00359"/>
    </source>
</evidence>
<dbReference type="InterPro" id="IPR002478">
    <property type="entry name" value="PUA"/>
</dbReference>
<evidence type="ECO:0000256" key="6">
    <source>
        <dbReference type="ARBA" id="ARBA00022777"/>
    </source>
</evidence>
<evidence type="ECO:0000256" key="5">
    <source>
        <dbReference type="ARBA" id="ARBA00022741"/>
    </source>
</evidence>
<dbReference type="Pfam" id="PF01472">
    <property type="entry name" value="PUA"/>
    <property type="match status" value="1"/>
</dbReference>
<dbReference type="GO" id="GO:0003723">
    <property type="term" value="F:RNA binding"/>
    <property type="evidence" value="ECO:0007669"/>
    <property type="project" value="InterPro"/>
</dbReference>
<proteinExistence type="inferred from homology"/>
<dbReference type="InterPro" id="IPR001048">
    <property type="entry name" value="Asp/Glu/Uridylate_kinase"/>
</dbReference>
<gene>
    <name evidence="9" type="ORF">WJX73_008025</name>
</gene>
<dbReference type="PROSITE" id="PS00902">
    <property type="entry name" value="GLUTAMATE_5_KINASE"/>
    <property type="match status" value="1"/>
</dbReference>
<evidence type="ECO:0000256" key="4">
    <source>
        <dbReference type="ARBA" id="ARBA00022679"/>
    </source>
</evidence>
<dbReference type="GO" id="GO:0005524">
    <property type="term" value="F:ATP binding"/>
    <property type="evidence" value="ECO:0007669"/>
    <property type="project" value="UniProtKB-KW"/>
</dbReference>
<dbReference type="FunFam" id="3.40.1160.10:FF:000018">
    <property type="entry name" value="Glutamate 5-kinase"/>
    <property type="match status" value="1"/>
</dbReference>
<dbReference type="PROSITE" id="PS50890">
    <property type="entry name" value="PUA"/>
    <property type="match status" value="1"/>
</dbReference>
<name>A0AAW1NM40_9CHLO</name>
<dbReference type="SMART" id="SM00359">
    <property type="entry name" value="PUA"/>
    <property type="match status" value="1"/>
</dbReference>
<dbReference type="Proteomes" id="UP001465755">
    <property type="component" value="Unassembled WGS sequence"/>
</dbReference>
<dbReference type="PANTHER" id="PTHR43654">
    <property type="entry name" value="GLUTAMATE 5-KINASE"/>
    <property type="match status" value="1"/>
</dbReference>
<dbReference type="Gene3D" id="3.40.1160.10">
    <property type="entry name" value="Acetylglutamate kinase-like"/>
    <property type="match status" value="1"/>
</dbReference>
<dbReference type="Gene3D" id="2.30.130.10">
    <property type="entry name" value="PUA domain"/>
    <property type="match status" value="1"/>
</dbReference>
<keyword evidence="10" id="KW-1185">Reference proteome</keyword>